<reference evidence="1 2" key="1">
    <citation type="submission" date="2020-08" db="EMBL/GenBank/DDBJ databases">
        <title>Genomic Encyclopedia of Type Strains, Phase IV (KMG-IV): sequencing the most valuable type-strain genomes for metagenomic binning, comparative biology and taxonomic classification.</title>
        <authorList>
            <person name="Goeker M."/>
        </authorList>
    </citation>
    <scope>NUCLEOTIDE SEQUENCE [LARGE SCALE GENOMIC DNA]</scope>
    <source>
        <strain evidence="1 2">DSM 102850</strain>
    </source>
</reference>
<sequence length="155" mass="17045">MNEQSHPDGDAAALQSLTDAYGGLPVPTSLYCRHIVATLRHADLARIVDLVSPILSRFAKDACEHAGPNPEAAKDDEEDDPLEGRFVIDRFRYFALAMAPGGLRSELAKAVWEVEEVWRGGREVVSWEDVALLFEQPVIDLTFSAIGRGYHLAQG</sequence>
<protein>
    <submittedName>
        <fullName evidence="1">Uncharacterized protein</fullName>
    </submittedName>
</protein>
<accession>A0A840I8A9</accession>
<comment type="caution">
    <text evidence="1">The sequence shown here is derived from an EMBL/GenBank/DDBJ whole genome shotgun (WGS) entry which is preliminary data.</text>
</comment>
<feature type="non-terminal residue" evidence="1">
    <location>
        <position position="155"/>
    </location>
</feature>
<name>A0A840I8A9_9PROT</name>
<dbReference type="EMBL" id="JACHOB010000007">
    <property type="protein sequence ID" value="MBB4660190.1"/>
    <property type="molecule type" value="Genomic_DNA"/>
</dbReference>
<evidence type="ECO:0000313" key="1">
    <source>
        <dbReference type="EMBL" id="MBB4660190.1"/>
    </source>
</evidence>
<dbReference type="RefSeq" id="WP_183819563.1">
    <property type="nucleotide sequence ID" value="NZ_JACHOB010000007.1"/>
</dbReference>
<dbReference type="Proteomes" id="UP000563524">
    <property type="component" value="Unassembled WGS sequence"/>
</dbReference>
<organism evidence="1 2">
    <name type="scientific">Parvularcula dongshanensis</name>
    <dbReference type="NCBI Taxonomy" id="1173995"/>
    <lineage>
        <taxon>Bacteria</taxon>
        <taxon>Pseudomonadati</taxon>
        <taxon>Pseudomonadota</taxon>
        <taxon>Alphaproteobacteria</taxon>
        <taxon>Parvularculales</taxon>
        <taxon>Parvularculaceae</taxon>
        <taxon>Parvularcula</taxon>
    </lineage>
</organism>
<proteinExistence type="predicted"/>
<dbReference type="AlphaFoldDB" id="A0A840I8A9"/>
<evidence type="ECO:0000313" key="2">
    <source>
        <dbReference type="Proteomes" id="UP000563524"/>
    </source>
</evidence>
<gene>
    <name evidence="1" type="ORF">GGQ59_002740</name>
</gene>
<keyword evidence="2" id="KW-1185">Reference proteome</keyword>